<comment type="caution">
    <text evidence="1">The sequence shown here is derived from an EMBL/GenBank/DDBJ whole genome shotgun (WGS) entry which is preliminary data.</text>
</comment>
<reference evidence="1" key="1">
    <citation type="submission" date="2020-04" db="EMBL/GenBank/DDBJ databases">
        <authorList>
            <person name="Zhang T."/>
        </authorList>
    </citation>
    <scope>NUCLEOTIDE SEQUENCE</scope>
    <source>
        <strain evidence="1">HKST-UBA01</strain>
    </source>
</reference>
<evidence type="ECO:0000313" key="2">
    <source>
        <dbReference type="Proteomes" id="UP000697710"/>
    </source>
</evidence>
<dbReference type="EMBL" id="JAGQHR010001153">
    <property type="protein sequence ID" value="MCA9730382.1"/>
    <property type="molecule type" value="Genomic_DNA"/>
</dbReference>
<organism evidence="1 2">
    <name type="scientific">Eiseniibacteriota bacterium</name>
    <dbReference type="NCBI Taxonomy" id="2212470"/>
    <lineage>
        <taxon>Bacteria</taxon>
        <taxon>Candidatus Eiseniibacteriota</taxon>
    </lineage>
</organism>
<feature type="non-terminal residue" evidence="1">
    <location>
        <position position="1"/>
    </location>
</feature>
<accession>A0A956M445</accession>
<dbReference type="AlphaFoldDB" id="A0A956M445"/>
<evidence type="ECO:0000313" key="1">
    <source>
        <dbReference type="EMBL" id="MCA9730382.1"/>
    </source>
</evidence>
<dbReference type="Proteomes" id="UP000697710">
    <property type="component" value="Unassembled WGS sequence"/>
</dbReference>
<evidence type="ECO:0008006" key="3">
    <source>
        <dbReference type="Google" id="ProtNLM"/>
    </source>
</evidence>
<name>A0A956M445_UNCEI</name>
<sequence length="162" mass="18461">YLRTCLDGFVSNERKARSRLKRGGAVRVESLDFETAEGELRTLDLPAEVDLDQFFLQEWIRSFFQIAVAELRDQLAGDGKHVHLALFDGYDLAEPGERPTYQDLGRRHDIPVTQVTNYLALARRRFREIVLERLRSITGSEEEFRDEARALLGIDPGPGPSS</sequence>
<proteinExistence type="predicted"/>
<reference evidence="1" key="2">
    <citation type="journal article" date="2021" name="Microbiome">
        <title>Successional dynamics and alternative stable states in a saline activated sludge microbial community over 9 years.</title>
        <authorList>
            <person name="Wang Y."/>
            <person name="Ye J."/>
            <person name="Ju F."/>
            <person name="Liu L."/>
            <person name="Boyd J.A."/>
            <person name="Deng Y."/>
            <person name="Parks D.H."/>
            <person name="Jiang X."/>
            <person name="Yin X."/>
            <person name="Woodcroft B.J."/>
            <person name="Tyson G.W."/>
            <person name="Hugenholtz P."/>
            <person name="Polz M.F."/>
            <person name="Zhang T."/>
        </authorList>
    </citation>
    <scope>NUCLEOTIDE SEQUENCE</scope>
    <source>
        <strain evidence="1">HKST-UBA01</strain>
    </source>
</reference>
<protein>
    <recommendedName>
        <fullName evidence="3">Sigma-70 family RNA polymerase sigma factor</fullName>
    </recommendedName>
</protein>
<gene>
    <name evidence="1" type="ORF">KC729_22060</name>
</gene>